<proteinExistence type="predicted"/>
<gene>
    <name evidence="3" type="ORF">S01H1_40720</name>
</gene>
<sequence>MEQASDNRLLKTIIYRLIAAIISITAGYFYIGDWRITPLFIWLFFAKTIMYYIYEGWWGKKR</sequence>
<feature type="transmembrane region" description="Helical" evidence="1">
    <location>
        <begin position="36"/>
        <end position="54"/>
    </location>
</feature>
<organism evidence="3">
    <name type="scientific">marine sediment metagenome</name>
    <dbReference type="NCBI Taxonomy" id="412755"/>
    <lineage>
        <taxon>unclassified sequences</taxon>
        <taxon>metagenomes</taxon>
        <taxon>ecological metagenomes</taxon>
    </lineage>
</organism>
<keyword evidence="1" id="KW-1133">Transmembrane helix</keyword>
<comment type="caution">
    <text evidence="3">The sequence shown here is derived from an EMBL/GenBank/DDBJ whole genome shotgun (WGS) entry which is preliminary data.</text>
</comment>
<evidence type="ECO:0000256" key="1">
    <source>
        <dbReference type="SAM" id="Phobius"/>
    </source>
</evidence>
<name>X0URE1_9ZZZZ</name>
<feature type="domain" description="DUF2061" evidence="2">
    <location>
        <begin position="9"/>
        <end position="58"/>
    </location>
</feature>
<evidence type="ECO:0000313" key="3">
    <source>
        <dbReference type="EMBL" id="GAG08275.1"/>
    </source>
</evidence>
<reference evidence="3" key="1">
    <citation type="journal article" date="2014" name="Front. Microbiol.">
        <title>High frequency of phylogenetically diverse reductive dehalogenase-homologous genes in deep subseafloor sedimentary metagenomes.</title>
        <authorList>
            <person name="Kawai M."/>
            <person name="Futagami T."/>
            <person name="Toyoda A."/>
            <person name="Takaki Y."/>
            <person name="Nishi S."/>
            <person name="Hori S."/>
            <person name="Arai W."/>
            <person name="Tsubouchi T."/>
            <person name="Morono Y."/>
            <person name="Uchiyama I."/>
            <person name="Ito T."/>
            <person name="Fujiyama A."/>
            <person name="Inagaki F."/>
            <person name="Takami H."/>
        </authorList>
    </citation>
    <scope>NUCLEOTIDE SEQUENCE</scope>
    <source>
        <strain evidence="3">Expedition CK06-06</strain>
    </source>
</reference>
<accession>X0URE1</accession>
<dbReference type="Pfam" id="PF09834">
    <property type="entry name" value="DUF2061"/>
    <property type="match status" value="1"/>
</dbReference>
<dbReference type="EMBL" id="BARS01025795">
    <property type="protein sequence ID" value="GAG08275.1"/>
    <property type="molecule type" value="Genomic_DNA"/>
</dbReference>
<keyword evidence="1" id="KW-0472">Membrane</keyword>
<feature type="transmembrane region" description="Helical" evidence="1">
    <location>
        <begin position="12"/>
        <end position="30"/>
    </location>
</feature>
<dbReference type="InterPro" id="IPR018638">
    <property type="entry name" value="DUF2061_membrane"/>
</dbReference>
<protein>
    <recommendedName>
        <fullName evidence="2">DUF2061 domain-containing protein</fullName>
    </recommendedName>
</protein>
<dbReference type="AlphaFoldDB" id="X0URE1"/>
<evidence type="ECO:0000259" key="2">
    <source>
        <dbReference type="Pfam" id="PF09834"/>
    </source>
</evidence>
<keyword evidence="1" id="KW-0812">Transmembrane</keyword>